<reference evidence="13" key="1">
    <citation type="submission" date="2015-04" db="EMBL/GenBank/DDBJ databases">
        <title>The genome sequence of the plant pathogenic Rhizarian Plasmodiophora brassicae reveals insights in its biotrophic life cycle and the origin of chitin synthesis.</title>
        <authorList>
            <person name="Schwelm A."/>
            <person name="Fogelqvist J."/>
            <person name="Knaust A."/>
            <person name="Julke S."/>
            <person name="Lilja T."/>
            <person name="Dhandapani V."/>
            <person name="Bonilla-Rosso G."/>
            <person name="Karlsson M."/>
            <person name="Shevchenko A."/>
            <person name="Choi S.R."/>
            <person name="Kim H.G."/>
            <person name="Park J.Y."/>
            <person name="Lim Y.P."/>
            <person name="Ludwig-Muller J."/>
            <person name="Dixelius C."/>
        </authorList>
    </citation>
    <scope>NUCLEOTIDE SEQUENCE</scope>
    <source>
        <tissue evidence="13">Potato root galls</tissue>
    </source>
</reference>
<dbReference type="InterPro" id="IPR001805">
    <property type="entry name" value="Adenokinase"/>
</dbReference>
<evidence type="ECO:0000256" key="1">
    <source>
        <dbReference type="ARBA" id="ARBA00001946"/>
    </source>
</evidence>
<evidence type="ECO:0000256" key="6">
    <source>
        <dbReference type="ARBA" id="ARBA00022726"/>
    </source>
</evidence>
<proteinExistence type="inferred from homology"/>
<dbReference type="SUPFAM" id="SSF53613">
    <property type="entry name" value="Ribokinase-like"/>
    <property type="match status" value="1"/>
</dbReference>
<protein>
    <recommendedName>
        <fullName evidence="4 11">Adenosine kinase</fullName>
        <shortName evidence="11">AK</shortName>
        <ecNumber evidence="4 11">2.7.1.20</ecNumber>
    </recommendedName>
    <alternativeName>
        <fullName evidence="11">Adenosine 5'-phosphotransferase</fullName>
    </alternativeName>
</protein>
<dbReference type="InterPro" id="IPR011611">
    <property type="entry name" value="PfkB_dom"/>
</dbReference>
<evidence type="ECO:0000313" key="13">
    <source>
        <dbReference type="EMBL" id="CRZ12329.1"/>
    </source>
</evidence>
<comment type="function">
    <text evidence="11">ATP dependent phosphorylation of adenosine and other related nucleoside analogs to monophosphate derivatives.</text>
</comment>
<feature type="domain" description="Carbohydrate kinase PfkB" evidence="12">
    <location>
        <begin position="14"/>
        <end position="199"/>
    </location>
</feature>
<dbReference type="GO" id="GO:0044209">
    <property type="term" value="P:AMP salvage"/>
    <property type="evidence" value="ECO:0007669"/>
    <property type="project" value="UniProtKB-UniRule"/>
</dbReference>
<dbReference type="Pfam" id="PF00294">
    <property type="entry name" value="PfkB"/>
    <property type="match status" value="1"/>
</dbReference>
<keyword evidence="8 11" id="KW-0418">Kinase</keyword>
<evidence type="ECO:0000256" key="8">
    <source>
        <dbReference type="ARBA" id="ARBA00022777"/>
    </source>
</evidence>
<accession>A0A0H5RUD1</accession>
<evidence type="ECO:0000259" key="12">
    <source>
        <dbReference type="Pfam" id="PF00294"/>
    </source>
</evidence>
<dbReference type="InterPro" id="IPR029056">
    <property type="entry name" value="Ribokinase-like"/>
</dbReference>
<dbReference type="GO" id="GO:0004001">
    <property type="term" value="F:adenosine kinase activity"/>
    <property type="evidence" value="ECO:0007669"/>
    <property type="project" value="UniProtKB-UniRule"/>
</dbReference>
<evidence type="ECO:0000256" key="3">
    <source>
        <dbReference type="ARBA" id="ARBA00010688"/>
    </source>
</evidence>
<evidence type="ECO:0000256" key="2">
    <source>
        <dbReference type="ARBA" id="ARBA00004801"/>
    </source>
</evidence>
<evidence type="ECO:0000256" key="7">
    <source>
        <dbReference type="ARBA" id="ARBA00022741"/>
    </source>
</evidence>
<comment type="cofactor">
    <cofactor evidence="1 11">
        <name>Mg(2+)</name>
        <dbReference type="ChEBI" id="CHEBI:18420"/>
    </cofactor>
</comment>
<dbReference type="GO" id="GO:0006144">
    <property type="term" value="P:purine nucleobase metabolic process"/>
    <property type="evidence" value="ECO:0007669"/>
    <property type="project" value="TreeGrafter"/>
</dbReference>
<dbReference type="EMBL" id="HACM01011887">
    <property type="protein sequence ID" value="CRZ12329.1"/>
    <property type="molecule type" value="Transcribed_RNA"/>
</dbReference>
<evidence type="ECO:0000256" key="4">
    <source>
        <dbReference type="ARBA" id="ARBA00012119"/>
    </source>
</evidence>
<evidence type="ECO:0000256" key="9">
    <source>
        <dbReference type="ARBA" id="ARBA00022840"/>
    </source>
</evidence>
<keyword evidence="6 11" id="KW-0660">Purine salvage</keyword>
<evidence type="ECO:0000256" key="11">
    <source>
        <dbReference type="RuleBase" id="RU368116"/>
    </source>
</evidence>
<sequence>GAAIPGDFASDVAVTEALQKAQIVYGLGFDLQNHRGFDFLMNLAQSANANRKLFALNLAAEFIVEFYTENLLAAIEYANIVIGNEQEMRKYGKIIMKSDTLKLNDVALHIAAQPKRDNGRPRIVFITQGSGDTLMAYDGLLASFPVPHIPAEELKDTIGAGDAFVGGLLKSLIEGRSLADSVNAGHYCAGIIIRQIGCTVEGTADFTYSQ</sequence>
<dbReference type="GO" id="GO:0005829">
    <property type="term" value="C:cytosol"/>
    <property type="evidence" value="ECO:0007669"/>
    <property type="project" value="TreeGrafter"/>
</dbReference>
<comment type="pathway">
    <text evidence="2 11">Purine metabolism; AMP biosynthesis via salvage pathway; AMP from adenosine: step 1/1.</text>
</comment>
<evidence type="ECO:0000256" key="10">
    <source>
        <dbReference type="PIRSR" id="PIRSR601805-1"/>
    </source>
</evidence>
<evidence type="ECO:0000256" key="5">
    <source>
        <dbReference type="ARBA" id="ARBA00022679"/>
    </source>
</evidence>
<organism evidence="13">
    <name type="scientific">Spongospora subterranea</name>
    <dbReference type="NCBI Taxonomy" id="70186"/>
    <lineage>
        <taxon>Eukaryota</taxon>
        <taxon>Sar</taxon>
        <taxon>Rhizaria</taxon>
        <taxon>Endomyxa</taxon>
        <taxon>Phytomyxea</taxon>
        <taxon>Plasmodiophorida</taxon>
        <taxon>Plasmodiophoridae</taxon>
        <taxon>Spongospora</taxon>
    </lineage>
</organism>
<comment type="catalytic activity">
    <reaction evidence="11">
        <text>adenosine + ATP = AMP + ADP + H(+)</text>
        <dbReference type="Rhea" id="RHEA:20824"/>
        <dbReference type="ChEBI" id="CHEBI:15378"/>
        <dbReference type="ChEBI" id="CHEBI:16335"/>
        <dbReference type="ChEBI" id="CHEBI:30616"/>
        <dbReference type="ChEBI" id="CHEBI:456215"/>
        <dbReference type="ChEBI" id="CHEBI:456216"/>
        <dbReference type="EC" id="2.7.1.20"/>
    </reaction>
</comment>
<dbReference type="GO" id="GO:0005524">
    <property type="term" value="F:ATP binding"/>
    <property type="evidence" value="ECO:0007669"/>
    <property type="project" value="UniProtKB-UniRule"/>
</dbReference>
<keyword evidence="11" id="KW-0460">Magnesium</keyword>
<dbReference type="PROSITE" id="PS00584">
    <property type="entry name" value="PFKB_KINASES_2"/>
    <property type="match status" value="1"/>
</dbReference>
<feature type="non-terminal residue" evidence="13">
    <location>
        <position position="1"/>
    </location>
</feature>
<dbReference type="InterPro" id="IPR002173">
    <property type="entry name" value="Carboh/pur_kinase_PfkB_CS"/>
</dbReference>
<keyword evidence="9 11" id="KW-0067">ATP-binding</keyword>
<dbReference type="PANTHER" id="PTHR45769:SF3">
    <property type="entry name" value="ADENOSINE KINASE"/>
    <property type="match status" value="1"/>
</dbReference>
<comment type="similarity">
    <text evidence="3 11">Belongs to the carbohydrate kinase PfkB family.</text>
</comment>
<dbReference type="AlphaFoldDB" id="A0A0H5RUD1"/>
<feature type="active site" description="Proton acceptor" evidence="10">
    <location>
        <position position="162"/>
    </location>
</feature>
<name>A0A0H5RUD1_9EUKA</name>
<dbReference type="PANTHER" id="PTHR45769">
    <property type="entry name" value="ADENOSINE KINASE"/>
    <property type="match status" value="1"/>
</dbReference>
<keyword evidence="5 11" id="KW-0808">Transferase</keyword>
<dbReference type="GO" id="GO:0005634">
    <property type="term" value="C:nucleus"/>
    <property type="evidence" value="ECO:0007669"/>
    <property type="project" value="TreeGrafter"/>
</dbReference>
<dbReference type="EC" id="2.7.1.20" evidence="4 11"/>
<dbReference type="Gene3D" id="3.40.1190.20">
    <property type="match status" value="1"/>
</dbReference>
<keyword evidence="7 11" id="KW-0547">Nucleotide-binding</keyword>
<dbReference type="UniPathway" id="UPA00588">
    <property type="reaction ID" value="UER00659"/>
</dbReference>
<dbReference type="GO" id="GO:0006166">
    <property type="term" value="P:purine ribonucleoside salvage"/>
    <property type="evidence" value="ECO:0007669"/>
    <property type="project" value="UniProtKB-KW"/>
</dbReference>